<gene>
    <name evidence="1" type="ORF">VP01_1055g2</name>
</gene>
<dbReference type="EMBL" id="LAVV01000621">
    <property type="protein sequence ID" value="KNZ64204.1"/>
    <property type="molecule type" value="Genomic_DNA"/>
</dbReference>
<evidence type="ECO:0000313" key="1">
    <source>
        <dbReference type="EMBL" id="KNZ64204.1"/>
    </source>
</evidence>
<dbReference type="VEuPathDB" id="FungiDB:VP01_1055g2"/>
<protein>
    <submittedName>
        <fullName evidence="1">Uncharacterized protein</fullName>
    </submittedName>
</protein>
<sequence length="350" mass="40841">MDCPASPNPSFWLKYFNALRQVQPKSLNLVYINLYLLFFITYKHYPSFHSITTLRKRENYNYKEGHKTENKTRSVDSRKSQVILMKRNSDEMELRRKDDQRLENVLKSLNQPIRFNSMRSEIDKFQHINLINTLYKSFIGPLLFHLPNSKPFSIHNISSLGPVFNPGLDNLLPNFTSDYSLLIITPPQNPYLTTPTSFQFTISPMNSTTPFLSKDNPLLNNSFFLIHPSYHLIKLSNTRLGGFFIDMKKVPEIFYLMHSHFEECTVTGPKHLHMQTGGVWMTAWLEHTASLNLYGVKITRGPFLALAWQVKSQSCSHRLGWKCIECWLYEACMYDLKRMGSVLEVFAVFF</sequence>
<comment type="caution">
    <text evidence="1">The sequence shown here is derived from an EMBL/GenBank/DDBJ whole genome shotgun (WGS) entry which is preliminary data.</text>
</comment>
<name>A0A0L6VU14_9BASI</name>
<dbReference type="Proteomes" id="UP000037035">
    <property type="component" value="Unassembled WGS sequence"/>
</dbReference>
<dbReference type="AlphaFoldDB" id="A0A0L6VU14"/>
<keyword evidence="2" id="KW-1185">Reference proteome</keyword>
<evidence type="ECO:0000313" key="2">
    <source>
        <dbReference type="Proteomes" id="UP000037035"/>
    </source>
</evidence>
<proteinExistence type="predicted"/>
<organism evidence="1 2">
    <name type="scientific">Puccinia sorghi</name>
    <dbReference type="NCBI Taxonomy" id="27349"/>
    <lineage>
        <taxon>Eukaryota</taxon>
        <taxon>Fungi</taxon>
        <taxon>Dikarya</taxon>
        <taxon>Basidiomycota</taxon>
        <taxon>Pucciniomycotina</taxon>
        <taxon>Pucciniomycetes</taxon>
        <taxon>Pucciniales</taxon>
        <taxon>Pucciniaceae</taxon>
        <taxon>Puccinia</taxon>
    </lineage>
</organism>
<accession>A0A0L6VU14</accession>
<reference evidence="1 2" key="1">
    <citation type="submission" date="2015-08" db="EMBL/GenBank/DDBJ databases">
        <title>Next Generation Sequencing and Analysis of the Genome of Puccinia sorghi L Schw, the Causal Agent of Maize Common Rust.</title>
        <authorList>
            <person name="Rochi L."/>
            <person name="Burguener G."/>
            <person name="Darino M."/>
            <person name="Turjanski A."/>
            <person name="Kreff E."/>
            <person name="Dieguez M.J."/>
            <person name="Sacco F."/>
        </authorList>
    </citation>
    <scope>NUCLEOTIDE SEQUENCE [LARGE SCALE GENOMIC DNA]</scope>
    <source>
        <strain evidence="1 2">RO10H11247</strain>
    </source>
</reference>